<proteinExistence type="inferred from homology"/>
<dbReference type="InterPro" id="IPR002347">
    <property type="entry name" value="SDR_fam"/>
</dbReference>
<gene>
    <name evidence="4" type="ORF">DT076_15665</name>
</gene>
<dbReference type="Proteomes" id="UP000252770">
    <property type="component" value="Unassembled WGS sequence"/>
</dbReference>
<dbReference type="InterPro" id="IPR036291">
    <property type="entry name" value="NAD(P)-bd_dom_sf"/>
</dbReference>
<keyword evidence="2" id="KW-0560">Oxidoreductase</keyword>
<dbReference type="GO" id="GO:0016020">
    <property type="term" value="C:membrane"/>
    <property type="evidence" value="ECO:0007669"/>
    <property type="project" value="TreeGrafter"/>
</dbReference>
<comment type="caution">
    <text evidence="4">The sequence shown here is derived from an EMBL/GenBank/DDBJ whole genome shotgun (WGS) entry which is preliminary data.</text>
</comment>
<dbReference type="Gene3D" id="3.40.50.720">
    <property type="entry name" value="NAD(P)-binding Rossmann-like Domain"/>
    <property type="match status" value="1"/>
</dbReference>
<keyword evidence="5" id="KW-1185">Reference proteome</keyword>
<dbReference type="PANTHER" id="PTHR44196:SF1">
    <property type="entry name" value="DEHYDROGENASE_REDUCTASE SDR FAMILY MEMBER 7B"/>
    <property type="match status" value="1"/>
</dbReference>
<comment type="similarity">
    <text evidence="1">Belongs to the short-chain dehydrogenases/reductases (SDR) family.</text>
</comment>
<evidence type="ECO:0000256" key="1">
    <source>
        <dbReference type="ARBA" id="ARBA00006484"/>
    </source>
</evidence>
<dbReference type="PRINTS" id="PR00081">
    <property type="entry name" value="GDHRDH"/>
</dbReference>
<dbReference type="GO" id="GO:0016491">
    <property type="term" value="F:oxidoreductase activity"/>
    <property type="evidence" value="ECO:0007669"/>
    <property type="project" value="UniProtKB-KW"/>
</dbReference>
<dbReference type="Pfam" id="PF00106">
    <property type="entry name" value="adh_short"/>
    <property type="match status" value="1"/>
</dbReference>
<organism evidence="4 5">
    <name type="scientific">Desertihabitans brevis</name>
    <dbReference type="NCBI Taxonomy" id="2268447"/>
    <lineage>
        <taxon>Bacteria</taxon>
        <taxon>Bacillati</taxon>
        <taxon>Actinomycetota</taxon>
        <taxon>Actinomycetes</taxon>
        <taxon>Propionibacteriales</taxon>
        <taxon>Propionibacteriaceae</taxon>
        <taxon>Desertihabitans</taxon>
    </lineage>
</organism>
<dbReference type="AlphaFoldDB" id="A0A367YSD0"/>
<dbReference type="EMBL" id="QOUI01000010">
    <property type="protein sequence ID" value="RCK68657.1"/>
    <property type="molecule type" value="Genomic_DNA"/>
</dbReference>
<dbReference type="RefSeq" id="WP_114127628.1">
    <property type="nucleotide sequence ID" value="NZ_QOUI01000010.1"/>
</dbReference>
<evidence type="ECO:0000313" key="5">
    <source>
        <dbReference type="Proteomes" id="UP000252770"/>
    </source>
</evidence>
<dbReference type="PANTHER" id="PTHR44196">
    <property type="entry name" value="DEHYDROGENASE/REDUCTASE SDR FAMILY MEMBER 7B"/>
    <property type="match status" value="1"/>
</dbReference>
<name>A0A367YSD0_9ACTN</name>
<dbReference type="InterPro" id="IPR057326">
    <property type="entry name" value="KR_dom"/>
</dbReference>
<reference evidence="4 5" key="1">
    <citation type="submission" date="2018-07" db="EMBL/GenBank/DDBJ databases">
        <title>Desertimonas flava gen. nov. sp. nov.</title>
        <authorList>
            <person name="Liu S."/>
        </authorList>
    </citation>
    <scope>NUCLEOTIDE SEQUENCE [LARGE SCALE GENOMIC DNA]</scope>
    <source>
        <strain evidence="4 5">16Sb5-5</strain>
    </source>
</reference>
<evidence type="ECO:0000259" key="3">
    <source>
        <dbReference type="SMART" id="SM00822"/>
    </source>
</evidence>
<feature type="domain" description="Ketoreductase" evidence="3">
    <location>
        <begin position="4"/>
        <end position="187"/>
    </location>
</feature>
<dbReference type="SUPFAM" id="SSF51735">
    <property type="entry name" value="NAD(P)-binding Rossmann-fold domains"/>
    <property type="match status" value="1"/>
</dbReference>
<dbReference type="CDD" id="cd05233">
    <property type="entry name" value="SDR_c"/>
    <property type="match status" value="1"/>
</dbReference>
<dbReference type="SMART" id="SM00822">
    <property type="entry name" value="PKS_KR"/>
    <property type="match status" value="1"/>
</dbReference>
<protein>
    <submittedName>
        <fullName evidence="4">SDR family NAD(P)-dependent oxidoreductase</fullName>
    </submittedName>
</protein>
<sequence length="313" mass="32821">MTAPLTLVAGASRGLGFLIARELLERGHRVVLCARDPDGVQSAVERLSEHGEVHGETCDVADRADVERLISSVEAAHGPLDALFCVAGVIQVGPAEEMTLEHFDEAIDIMLRGPLHLVWTALPGMRERRRGRIGVVTSIGGVVAPPHLLPYATAKFGALGFAEGLVAELAGSGVTATAVVPGLMRTGSHEEALFTGDQALEYDWFAPAASLPLLSTDAERAASRIVDGVLAGRARIVLTPAASLAQRVHGIAPGLTTRAMGLVSRLLPDAADGPTGTVPGHEAGRRSSSGLVTVLTTLGRRAADRYNTRAHRR</sequence>
<evidence type="ECO:0000256" key="2">
    <source>
        <dbReference type="ARBA" id="ARBA00023002"/>
    </source>
</evidence>
<accession>A0A367YSD0</accession>
<evidence type="ECO:0000313" key="4">
    <source>
        <dbReference type="EMBL" id="RCK68657.1"/>
    </source>
</evidence>